<evidence type="ECO:0000313" key="15">
    <source>
        <dbReference type="EMBL" id="QDT32760.1"/>
    </source>
</evidence>
<evidence type="ECO:0000256" key="5">
    <source>
        <dbReference type="ARBA" id="ARBA00022605"/>
    </source>
</evidence>
<dbReference type="PANTHER" id="PTHR43247:SF1">
    <property type="entry name" value="PHOSPHOSERINE AMINOTRANSFERASE"/>
    <property type="match status" value="1"/>
</dbReference>
<keyword evidence="9 12" id="KW-0718">Serine biosynthesis</keyword>
<dbReference type="FunFam" id="3.40.640.10:FF:000010">
    <property type="entry name" value="Phosphoserine aminotransferase"/>
    <property type="match status" value="1"/>
</dbReference>
<comment type="subunit">
    <text evidence="12">Homodimer.</text>
</comment>
<dbReference type="PANTHER" id="PTHR43247">
    <property type="entry name" value="PHOSPHOSERINE AMINOTRANSFERASE"/>
    <property type="match status" value="1"/>
</dbReference>
<evidence type="ECO:0000256" key="1">
    <source>
        <dbReference type="ARBA" id="ARBA00004915"/>
    </source>
</evidence>
<feature type="binding site" evidence="12">
    <location>
        <begin position="237"/>
        <end position="238"/>
    </location>
    <ligand>
        <name>pyridoxal 5'-phosphate</name>
        <dbReference type="ChEBI" id="CHEBI:597326"/>
    </ligand>
</feature>
<evidence type="ECO:0000256" key="9">
    <source>
        <dbReference type="ARBA" id="ARBA00023299"/>
    </source>
</evidence>
<comment type="pathway">
    <text evidence="2 12 13">Amino-acid biosynthesis; L-serine biosynthesis; L-serine from 3-phospho-D-glycerate: step 2/3.</text>
</comment>
<organism evidence="15 16">
    <name type="scientific">Thalassoglobus polymorphus</name>
    <dbReference type="NCBI Taxonomy" id="2527994"/>
    <lineage>
        <taxon>Bacteria</taxon>
        <taxon>Pseudomonadati</taxon>
        <taxon>Planctomycetota</taxon>
        <taxon>Planctomycetia</taxon>
        <taxon>Planctomycetales</taxon>
        <taxon>Planctomycetaceae</taxon>
        <taxon>Thalassoglobus</taxon>
    </lineage>
</organism>
<evidence type="ECO:0000256" key="13">
    <source>
        <dbReference type="RuleBase" id="RU004505"/>
    </source>
</evidence>
<evidence type="ECO:0000256" key="7">
    <source>
        <dbReference type="ARBA" id="ARBA00022898"/>
    </source>
</evidence>
<name>A0A517QM99_9PLAN</name>
<accession>A0A517QM99</accession>
<dbReference type="GO" id="GO:0006564">
    <property type="term" value="P:L-serine biosynthetic process"/>
    <property type="evidence" value="ECO:0007669"/>
    <property type="project" value="UniProtKB-UniRule"/>
</dbReference>
<comment type="catalytic activity">
    <reaction evidence="11 12 13">
        <text>O-phospho-L-serine + 2-oxoglutarate = 3-phosphooxypyruvate + L-glutamate</text>
        <dbReference type="Rhea" id="RHEA:14329"/>
        <dbReference type="ChEBI" id="CHEBI:16810"/>
        <dbReference type="ChEBI" id="CHEBI:18110"/>
        <dbReference type="ChEBI" id="CHEBI:29985"/>
        <dbReference type="ChEBI" id="CHEBI:57524"/>
        <dbReference type="EC" id="2.6.1.52"/>
    </reaction>
</comment>
<feature type="binding site" evidence="12">
    <location>
        <position position="103"/>
    </location>
    <ligand>
        <name>pyridoxal 5'-phosphate</name>
        <dbReference type="ChEBI" id="CHEBI:597326"/>
    </ligand>
</feature>
<evidence type="ECO:0000313" key="16">
    <source>
        <dbReference type="Proteomes" id="UP000315724"/>
    </source>
</evidence>
<keyword evidence="6 12" id="KW-0808">Transferase</keyword>
<dbReference type="InterPro" id="IPR020578">
    <property type="entry name" value="Aminotrans_V_PyrdxlP_BS"/>
</dbReference>
<comment type="caution">
    <text evidence="12">Lacks conserved residue(s) required for the propagation of feature annotation.</text>
</comment>
<dbReference type="OrthoDB" id="9809412at2"/>
<feature type="binding site" evidence="12">
    <location>
        <position position="43"/>
    </location>
    <ligand>
        <name>L-glutamate</name>
        <dbReference type="ChEBI" id="CHEBI:29985"/>
    </ligand>
</feature>
<dbReference type="NCBIfam" id="TIGR01364">
    <property type="entry name" value="serC_1"/>
    <property type="match status" value="1"/>
</dbReference>
<comment type="subcellular location">
    <subcellularLocation>
        <location evidence="12">Cytoplasm</location>
    </subcellularLocation>
</comment>
<dbReference type="GO" id="GO:0008615">
    <property type="term" value="P:pyridoxine biosynthetic process"/>
    <property type="evidence" value="ECO:0007669"/>
    <property type="project" value="UniProtKB-UniRule"/>
</dbReference>
<dbReference type="GO" id="GO:0004648">
    <property type="term" value="F:O-phospho-L-serine:2-oxoglutarate aminotransferase activity"/>
    <property type="evidence" value="ECO:0007669"/>
    <property type="project" value="UniProtKB-UniRule"/>
</dbReference>
<evidence type="ECO:0000256" key="12">
    <source>
        <dbReference type="HAMAP-Rule" id="MF_00160"/>
    </source>
</evidence>
<feature type="binding site" evidence="12">
    <location>
        <position position="172"/>
    </location>
    <ligand>
        <name>pyridoxal 5'-phosphate</name>
        <dbReference type="ChEBI" id="CHEBI:597326"/>
    </ligand>
</feature>
<keyword evidence="5 12" id="KW-0028">Amino-acid biosynthesis</keyword>
<dbReference type="Gene3D" id="3.40.640.10">
    <property type="entry name" value="Type I PLP-dependent aspartate aminotransferase-like (Major domain)"/>
    <property type="match status" value="1"/>
</dbReference>
<dbReference type="FunFam" id="3.90.1150.10:FF:000006">
    <property type="entry name" value="Phosphoserine aminotransferase"/>
    <property type="match status" value="1"/>
</dbReference>
<dbReference type="InterPro" id="IPR015422">
    <property type="entry name" value="PyrdxlP-dep_Trfase_small"/>
</dbReference>
<dbReference type="EMBL" id="CP036267">
    <property type="protein sequence ID" value="QDT32760.1"/>
    <property type="molecule type" value="Genomic_DNA"/>
</dbReference>
<evidence type="ECO:0000256" key="2">
    <source>
        <dbReference type="ARBA" id="ARBA00005099"/>
    </source>
</evidence>
<evidence type="ECO:0000256" key="4">
    <source>
        <dbReference type="ARBA" id="ARBA00022576"/>
    </source>
</evidence>
<protein>
    <recommendedName>
        <fullName evidence="12">Phosphoserine aminotransferase</fullName>
        <ecNumber evidence="12">2.6.1.52</ecNumber>
    </recommendedName>
    <alternativeName>
        <fullName evidence="12">Phosphohydroxythreonine aminotransferase</fullName>
        <shortName evidence="12">PSAT</shortName>
    </alternativeName>
</protein>
<evidence type="ECO:0000259" key="14">
    <source>
        <dbReference type="Pfam" id="PF00266"/>
    </source>
</evidence>
<dbReference type="PIRSF" id="PIRSF000525">
    <property type="entry name" value="SerC"/>
    <property type="match status" value="1"/>
</dbReference>
<keyword evidence="12" id="KW-0963">Cytoplasm</keyword>
<dbReference type="Proteomes" id="UP000315724">
    <property type="component" value="Chromosome"/>
</dbReference>
<dbReference type="GO" id="GO:0030170">
    <property type="term" value="F:pyridoxal phosphate binding"/>
    <property type="evidence" value="ECO:0007669"/>
    <property type="project" value="UniProtKB-UniRule"/>
</dbReference>
<keyword evidence="16" id="KW-1185">Reference proteome</keyword>
<comment type="pathway">
    <text evidence="1 12">Cofactor biosynthesis; pyridoxine 5'-phosphate biosynthesis; pyridoxine 5'-phosphate from D-erythrose 4-phosphate: step 3/5.</text>
</comment>
<dbReference type="InterPro" id="IPR015421">
    <property type="entry name" value="PyrdxlP-dep_Trfase_major"/>
</dbReference>
<feature type="domain" description="Aminotransferase class V" evidence="14">
    <location>
        <begin position="5"/>
        <end position="347"/>
    </location>
</feature>
<evidence type="ECO:0000256" key="10">
    <source>
        <dbReference type="ARBA" id="ARBA00047630"/>
    </source>
</evidence>
<dbReference type="Pfam" id="PF00266">
    <property type="entry name" value="Aminotran_5"/>
    <property type="match status" value="1"/>
</dbReference>
<feature type="binding site" evidence="12">
    <location>
        <begin position="77"/>
        <end position="78"/>
    </location>
    <ligand>
        <name>pyridoxal 5'-phosphate</name>
        <dbReference type="ChEBI" id="CHEBI:597326"/>
    </ligand>
</feature>
<evidence type="ECO:0000256" key="6">
    <source>
        <dbReference type="ARBA" id="ARBA00022679"/>
    </source>
</evidence>
<sequence>MSQRINNFSAGPAVLPVEVLEEAQNSLLDFNGTGIGIMEHSHRGAAFSGVLAQTIADCRKLAEIPDDYQVLFVQGGASSQFFTLPMNFLSEGETADYLVTGAWSKKAVAQAKRFGTAHVASTSEDRNFCYIPETAEYSANPKYVHFTSNNTIFGTQFHKEPETPDGAPLICDASSDIFCRPLDIKKYGMIYAGAQKNLGPSGVTLVVVHDDLVKAGKLDIPEMLQYRTFAENDSCYNTPPTFGIYFMGLVFKWIMKQGGLKEIEIRNQQKSEVLYSYLDNSNLFRATADRGSRSLMNVTFVTGDETIDKRFIEQATAAGFDGLKGHRSVGGMRASLYNAFPPAGVKELVDFMTDFEAKNS</sequence>
<comment type="cofactor">
    <cofactor evidence="12">
        <name>pyridoxal 5'-phosphate</name>
        <dbReference type="ChEBI" id="CHEBI:597326"/>
    </cofactor>
    <text evidence="12">Binds 1 pyridoxal phosphate per subunit.</text>
</comment>
<feature type="binding site" evidence="12">
    <location>
        <position position="195"/>
    </location>
    <ligand>
        <name>pyridoxal 5'-phosphate</name>
        <dbReference type="ChEBI" id="CHEBI:597326"/>
    </ligand>
</feature>
<dbReference type="InterPro" id="IPR000192">
    <property type="entry name" value="Aminotrans_V_dom"/>
</dbReference>
<dbReference type="HAMAP" id="MF_00160">
    <property type="entry name" value="SerC_aminotrans_5"/>
    <property type="match status" value="1"/>
</dbReference>
<dbReference type="GO" id="GO:0005737">
    <property type="term" value="C:cytoplasm"/>
    <property type="evidence" value="ECO:0007669"/>
    <property type="project" value="UniProtKB-SubCell"/>
</dbReference>
<evidence type="ECO:0000256" key="11">
    <source>
        <dbReference type="ARBA" id="ARBA00049007"/>
    </source>
</evidence>
<keyword evidence="4 12" id="KW-0032">Aminotransferase</keyword>
<proteinExistence type="inferred from homology"/>
<reference evidence="15 16" key="1">
    <citation type="submission" date="2019-02" db="EMBL/GenBank/DDBJ databases">
        <title>Deep-cultivation of Planctomycetes and their phenomic and genomic characterization uncovers novel biology.</title>
        <authorList>
            <person name="Wiegand S."/>
            <person name="Jogler M."/>
            <person name="Boedeker C."/>
            <person name="Pinto D."/>
            <person name="Vollmers J."/>
            <person name="Rivas-Marin E."/>
            <person name="Kohn T."/>
            <person name="Peeters S.H."/>
            <person name="Heuer A."/>
            <person name="Rast P."/>
            <person name="Oberbeckmann S."/>
            <person name="Bunk B."/>
            <person name="Jeske O."/>
            <person name="Meyerdierks A."/>
            <person name="Storesund J.E."/>
            <person name="Kallscheuer N."/>
            <person name="Luecker S."/>
            <person name="Lage O.M."/>
            <person name="Pohl T."/>
            <person name="Merkel B.J."/>
            <person name="Hornburger P."/>
            <person name="Mueller R.-W."/>
            <person name="Bruemmer F."/>
            <person name="Labrenz M."/>
            <person name="Spormann A.M."/>
            <person name="Op den Camp H."/>
            <person name="Overmann J."/>
            <person name="Amann R."/>
            <person name="Jetten M.S.M."/>
            <person name="Mascher T."/>
            <person name="Medema M.H."/>
            <person name="Devos D.P."/>
            <person name="Kaster A.-K."/>
            <person name="Ovreas L."/>
            <person name="Rohde M."/>
            <person name="Galperin M.Y."/>
            <person name="Jogler C."/>
        </authorList>
    </citation>
    <scope>NUCLEOTIDE SEQUENCE [LARGE SCALE GENOMIC DNA]</scope>
    <source>
        <strain evidence="15 16">Mal48</strain>
    </source>
</reference>
<evidence type="ECO:0000256" key="3">
    <source>
        <dbReference type="ARBA" id="ARBA00006904"/>
    </source>
</evidence>
<comment type="function">
    <text evidence="12">Catalyzes the reversible conversion of 3-phosphohydroxypyruvate to phosphoserine and of 3-hydroxy-2-oxo-4-phosphonooxybutanoate to phosphohydroxythreonine.</text>
</comment>
<dbReference type="EC" id="2.6.1.52" evidence="12"/>
<keyword evidence="8 12" id="KW-0664">Pyridoxine biosynthesis</keyword>
<comment type="similarity">
    <text evidence="3 12">Belongs to the class-V pyridoxal-phosphate-dependent aminotransferase family. SerC subfamily.</text>
</comment>
<dbReference type="NCBIfam" id="NF003764">
    <property type="entry name" value="PRK05355.1"/>
    <property type="match status" value="1"/>
</dbReference>
<dbReference type="InterPro" id="IPR015424">
    <property type="entry name" value="PyrdxlP-dep_Trfase"/>
</dbReference>
<comment type="catalytic activity">
    <reaction evidence="10 12">
        <text>4-(phosphooxy)-L-threonine + 2-oxoglutarate = (R)-3-hydroxy-2-oxo-4-phosphooxybutanoate + L-glutamate</text>
        <dbReference type="Rhea" id="RHEA:16573"/>
        <dbReference type="ChEBI" id="CHEBI:16810"/>
        <dbReference type="ChEBI" id="CHEBI:29985"/>
        <dbReference type="ChEBI" id="CHEBI:58452"/>
        <dbReference type="ChEBI" id="CHEBI:58538"/>
        <dbReference type="EC" id="2.6.1.52"/>
    </reaction>
</comment>
<dbReference type="UniPathway" id="UPA00244">
    <property type="reaction ID" value="UER00311"/>
</dbReference>
<feature type="binding site" evidence="12">
    <location>
        <position position="151"/>
    </location>
    <ligand>
        <name>pyridoxal 5'-phosphate</name>
        <dbReference type="ChEBI" id="CHEBI:597326"/>
    </ligand>
</feature>
<dbReference type="KEGG" id="tpol:Mal48_20070"/>
<gene>
    <name evidence="12 15" type="primary">serC</name>
    <name evidence="15" type="ORF">Mal48_20070</name>
</gene>
<dbReference type="SUPFAM" id="SSF53383">
    <property type="entry name" value="PLP-dependent transferases"/>
    <property type="match status" value="1"/>
</dbReference>
<evidence type="ECO:0000256" key="8">
    <source>
        <dbReference type="ARBA" id="ARBA00023096"/>
    </source>
</evidence>
<dbReference type="AlphaFoldDB" id="A0A517QM99"/>
<keyword evidence="7 12" id="KW-0663">Pyridoxal phosphate</keyword>
<feature type="modified residue" description="N6-(pyridoxal phosphate)lysine" evidence="12">
    <location>
        <position position="196"/>
    </location>
</feature>
<dbReference type="InterPro" id="IPR022278">
    <property type="entry name" value="Pser_aminoTfrase"/>
</dbReference>
<dbReference type="PROSITE" id="PS00595">
    <property type="entry name" value="AA_TRANSFER_CLASS_5"/>
    <property type="match status" value="1"/>
</dbReference>
<dbReference type="UniPathway" id="UPA00135">
    <property type="reaction ID" value="UER00197"/>
</dbReference>
<dbReference type="Gene3D" id="3.90.1150.10">
    <property type="entry name" value="Aspartate Aminotransferase, domain 1"/>
    <property type="match status" value="1"/>
</dbReference>